<gene>
    <name evidence="2" type="ORF">R70211_02551</name>
</gene>
<organism evidence="2 3">
    <name type="scientific">Paraburkholderia domus</name>
    <dbReference type="NCBI Taxonomy" id="2793075"/>
    <lineage>
        <taxon>Bacteria</taxon>
        <taxon>Pseudomonadati</taxon>
        <taxon>Pseudomonadota</taxon>
        <taxon>Betaproteobacteria</taxon>
        <taxon>Burkholderiales</taxon>
        <taxon>Burkholderiaceae</taxon>
        <taxon>Paraburkholderia</taxon>
    </lineage>
</organism>
<name>A0A9N8MQZ0_9BURK</name>
<comment type="caution">
    <text evidence="2">The sequence shown here is derived from an EMBL/GenBank/DDBJ whole genome shotgun (WGS) entry which is preliminary data.</text>
</comment>
<evidence type="ECO:0000313" key="3">
    <source>
        <dbReference type="Proteomes" id="UP000675121"/>
    </source>
</evidence>
<dbReference type="RefSeq" id="WP_201078148.1">
    <property type="nucleotide sequence ID" value="NZ_CAJNAS010000006.1"/>
</dbReference>
<protein>
    <submittedName>
        <fullName evidence="2">Uncharacterized protein</fullName>
    </submittedName>
</protein>
<reference evidence="2" key="1">
    <citation type="submission" date="2021-02" db="EMBL/GenBank/DDBJ databases">
        <authorList>
            <person name="Vanwijnsberghe S."/>
        </authorList>
    </citation>
    <scope>NUCLEOTIDE SEQUENCE</scope>
    <source>
        <strain evidence="2">R-70211</strain>
    </source>
</reference>
<proteinExistence type="predicted"/>
<feature type="region of interest" description="Disordered" evidence="1">
    <location>
        <begin position="1"/>
        <end position="46"/>
    </location>
</feature>
<sequence>MTDLDEKIRHPQPVKHSDNEKSRMPQRDEAGARPVRTRGEGEPPVE</sequence>
<keyword evidence="3" id="KW-1185">Reference proteome</keyword>
<dbReference type="AlphaFoldDB" id="A0A9N8MQZ0"/>
<evidence type="ECO:0000256" key="1">
    <source>
        <dbReference type="SAM" id="MobiDB-lite"/>
    </source>
</evidence>
<evidence type="ECO:0000313" key="2">
    <source>
        <dbReference type="EMBL" id="CAE6888314.1"/>
    </source>
</evidence>
<dbReference type="EMBL" id="CAJNAS010000006">
    <property type="protein sequence ID" value="CAE6888314.1"/>
    <property type="molecule type" value="Genomic_DNA"/>
</dbReference>
<dbReference type="Proteomes" id="UP000675121">
    <property type="component" value="Unassembled WGS sequence"/>
</dbReference>
<accession>A0A9N8MQZ0</accession>